<keyword evidence="3" id="KW-0732">Signal</keyword>
<dbReference type="SUPFAM" id="SSF50969">
    <property type="entry name" value="YVTN repeat-like/Quinoprotein amine dehydrogenase"/>
    <property type="match status" value="1"/>
</dbReference>
<evidence type="ECO:0000313" key="14">
    <source>
        <dbReference type="EMBL" id="KAI1236634.1"/>
    </source>
</evidence>
<evidence type="ECO:0000256" key="11">
    <source>
        <dbReference type="SAM" id="MobiDB-lite"/>
    </source>
</evidence>
<sequence>MIKLHDRGLHIREAKEATRSLLALKNMLKPVYAKIQRIEQAPLRGLGTELWTFRFLIHEKLQLLITSWPSAALWRAAPVPYKDGLNSTPQAMSPPLLKLGAVLSTMAMISNWMSQTLPSLVGLNTTRITTSDTLTQISPKEGWQVYSSAQDPDGRCICTVVAPEQNLCSRDAKSRQLRQLLEKVQNMSQSIEVLNLRTQRDFQYVLKMETQMKGLKAKFRQIEDDRKTLMTKHFQELKEKMDELLPLIPVLEQYKTDAKLITQFKEEIRNLSTVLTGIQEEIGAYDYEELHQRVVNLETRLRDCMKKLTCGKLMKITGPITVKISGTRFGAWMTDPLASEKNNRVWYMDSYTNNKIVREYKSIADFVSGAESRTYNLPFKWAGTNHVVYNGSLYFNKYQSNIIIKYSFDTGRVLAQRSLEYAGFHNVYPYTWGGFSDIDLMADEIGLWAVYATNQNAGNIVISQLNQDTLEVLKSWSTGYPKRSAGESFMICGTLYVTNSHLTGAKVYYSYSTKTSTYEYTDIPFHNQYFHISMLDYNARDRALYAWNNGHQVLFNALRSNAKSQAALHLPAFLFIIGEHLSVDKTLLWDDSNHRKYTREGAKPSCKTKNTKVSRTDKGGKKKTNKTTTNNRLHYNMTKEKVPKFHQAMLEAERDADNPKSSPGTQVCQSSRHPVLREPKEHKLRGTSCHSAQQAGSTAKAVCFKAQPEQTCYLTWKKIRIFLESEISIQLIYFLPAEHQQKSLWSFPLSTASEHSIKVITLQKHFSSPRNILFHTCHSKKLIQIKFIIVPSRFSSLDDSLKVVSSTSSSRKSSLTERKDIGTNLSVEAEHLGHRSAQLKPSRAALAHQQLMLNFQFSNFPKWRYFFYLEKNSHALQRLQPGREIGTAMVPSAQAAVTMQCKQQDIHPVETLKPSADIRAVKELTELFVYPVMLRMVEQLCQTCHSWRVEDIVRITADSSYTSHGGGSDCIRRSTQLVLSLQVKENSVDAHLTSLSLTNSGNRVSGSLKLTSGKQQKMSMCLSCGTRSALQRTLVTQVTLCPFFPHDPQASAGAAVFPKPMVSLSRTGFLTHTEQQSTCVLNITSWNSHAIEEKKKRGKRMKKEKINAAFNSHLYIEAEGPHSKDNRKAVYAKLTKNPIFVNRNLEKKGEFKIIFGYSLLIRIVYFHRRLKCFENSKPLPMPASLLAGSGWVSGSTVPVGCNSCTWLQAQFQGKQAFCYASAGVCSSYSLLSQQICWPKAAPPLEEQRCLKCSMSNLFNPSLKNQRVFSSWKTLFLKIKRCTLKAAVNYGFIEEFSDMTRRTRNVKVFLAMHKERYVEMDQGTVYMSSQEGCSELWLIQALQTALWPALLSCVLQCSSESLTSALGTQGTAPGYPSHLCRRLFQTSANPANLHRDQTLPKKAARIQFQGGKRMEGLGFFFFVVVGLSSFLCAYVKCWHACCPKGIEYHLQKVVNIRLCMYHAIIMTVCSKAEETNRTGEKCTAPLSATCLLLIHSLLLTLLGSHMQAMQSTEHSSYSLCWSWICPFSLLAIKSNHLQRLLNCKLQSKHSTETPCVARISQLFPFSEQWDHLGPKEIVFNFLSTSYIIKPEHPCLPFCDLMKSRLIKAQSRTILKIIKNTSELTSSWPQSIWRVAVLYKDGKGASGTEFWEYLQSKYMVAFKHYIDEIFYTEFREAGHETQSQTDPVINSSKEKRTSTCTQTEATLGRIVKTTVPTAVKVQKNSTQITLPKSKYYDAWELYLDIVTKQNLSKELCPGKKKNYSRNTKNKEKKSFTCCEGKASSVSYNSILSQVFRGFFSSFQSELCNSSPVLMQVGIEFHNPKITLNKNMQVPVSDEINGKAKDVFVKKLIWLRLSKKERNSRTLEMLPIFSTHHLRWEFARHSGLTLKLFCRKA</sequence>
<evidence type="ECO:0000256" key="3">
    <source>
        <dbReference type="ARBA" id="ARBA00022729"/>
    </source>
</evidence>
<accession>A0A835P299</accession>
<feature type="region of interest" description="Disordered" evidence="11">
    <location>
        <begin position="598"/>
        <end position="631"/>
    </location>
</feature>
<dbReference type="InterPro" id="IPR003112">
    <property type="entry name" value="Olfac-like_dom"/>
</dbReference>
<evidence type="ECO:0000256" key="10">
    <source>
        <dbReference type="SAM" id="Coils"/>
    </source>
</evidence>
<evidence type="ECO:0000313" key="15">
    <source>
        <dbReference type="Proteomes" id="UP000618051"/>
    </source>
</evidence>
<dbReference type="PANTHER" id="PTHR23192:SF36">
    <property type="entry name" value="NOELIN-3"/>
    <property type="match status" value="1"/>
</dbReference>
<dbReference type="InterPro" id="IPR011044">
    <property type="entry name" value="Quino_amine_DH_bsu"/>
</dbReference>
<evidence type="ECO:0000313" key="13">
    <source>
        <dbReference type="EMBL" id="KAG0131405.1"/>
    </source>
</evidence>
<evidence type="ECO:0000256" key="6">
    <source>
        <dbReference type="ARBA" id="ARBA00023157"/>
    </source>
</evidence>
<evidence type="ECO:0000256" key="5">
    <source>
        <dbReference type="ARBA" id="ARBA00023054"/>
    </source>
</evidence>
<keyword evidence="5 10" id="KW-0175">Coiled coil</keyword>
<dbReference type="OrthoDB" id="8626508at2759"/>
<feature type="domain" description="Olfactomedin-like" evidence="12">
    <location>
        <begin position="309"/>
        <end position="561"/>
    </location>
</feature>
<evidence type="ECO:0000256" key="4">
    <source>
        <dbReference type="ARBA" id="ARBA00023018"/>
    </source>
</evidence>
<comment type="subcellular location">
    <subcellularLocation>
        <location evidence="1">Secreted</location>
    </subcellularLocation>
    <subcellularLocation>
        <location evidence="8">Synapse</location>
    </subcellularLocation>
</comment>
<dbReference type="PANTHER" id="PTHR23192">
    <property type="entry name" value="OLFACTOMEDIN-RELATED"/>
    <property type="match status" value="1"/>
</dbReference>
<keyword evidence="6 9" id="KW-1015">Disulfide bond</keyword>
<keyword evidence="15" id="KW-1185">Reference proteome</keyword>
<gene>
    <name evidence="14" type="ORF">IHE44_0014887</name>
    <name evidence="13" type="ORF">IHE44_013930</name>
</gene>
<evidence type="ECO:0000256" key="9">
    <source>
        <dbReference type="PROSITE-ProRule" id="PRU00446"/>
    </source>
</evidence>
<comment type="caution">
    <text evidence="13">The sequence shown here is derived from an EMBL/GenBank/DDBJ whole genome shotgun (WGS) entry which is preliminary data.</text>
</comment>
<dbReference type="InterPro" id="IPR022082">
    <property type="entry name" value="Noelin_dom"/>
</dbReference>
<dbReference type="Pfam" id="PF02191">
    <property type="entry name" value="OLF"/>
    <property type="match status" value="1"/>
</dbReference>
<feature type="compositionally biased region" description="Polar residues" evidence="11">
    <location>
        <begin position="659"/>
        <end position="672"/>
    </location>
</feature>
<dbReference type="EMBL" id="JADDUC010000009">
    <property type="protein sequence ID" value="KAG0131405.1"/>
    <property type="molecule type" value="Genomic_DNA"/>
</dbReference>
<dbReference type="SMART" id="SM00284">
    <property type="entry name" value="OLF"/>
    <property type="match status" value="1"/>
</dbReference>
<dbReference type="InterPro" id="IPR050605">
    <property type="entry name" value="Olfactomedin-like_domain"/>
</dbReference>
<dbReference type="Proteomes" id="UP000618051">
    <property type="component" value="Unassembled WGS sequence"/>
</dbReference>
<reference evidence="14" key="3">
    <citation type="submission" date="2022-01" db="EMBL/GenBank/DDBJ databases">
        <authorList>
            <person name="Rubenstein D.R."/>
        </authorList>
    </citation>
    <scope>NUCLEOTIDE SEQUENCE</scope>
    <source>
        <strain evidence="14">SS15</strain>
        <tissue evidence="14">Liver</tissue>
    </source>
</reference>
<reference evidence="14 15" key="2">
    <citation type="journal article" date="2021" name="J. Hered.">
        <title>Feather Gene Expression Elucidates the Developmental Basis of Plumage Iridescence in African Starlings.</title>
        <authorList>
            <person name="Rubenstein D.R."/>
            <person name="Corvelo A."/>
            <person name="MacManes M.D."/>
            <person name="Maia R."/>
            <person name="Narzisi G."/>
            <person name="Rousaki A."/>
            <person name="Vandenabeele P."/>
            <person name="Shawkey M.D."/>
            <person name="Solomon J."/>
        </authorList>
    </citation>
    <scope>NUCLEOTIDE SEQUENCE [LARGE SCALE GENOMIC DNA]</scope>
    <source>
        <strain evidence="14">SS15</strain>
    </source>
</reference>
<proteinExistence type="predicted"/>
<dbReference type="Pfam" id="PF12308">
    <property type="entry name" value="Noelin-1"/>
    <property type="match status" value="1"/>
</dbReference>
<keyword evidence="2" id="KW-0964">Secreted</keyword>
<name>A0A835P299_9PASS</name>
<dbReference type="GO" id="GO:0005615">
    <property type="term" value="C:extracellular space"/>
    <property type="evidence" value="ECO:0007669"/>
    <property type="project" value="TreeGrafter"/>
</dbReference>
<evidence type="ECO:0000256" key="7">
    <source>
        <dbReference type="ARBA" id="ARBA00023180"/>
    </source>
</evidence>
<keyword evidence="7" id="KW-0325">Glycoprotein</keyword>
<feature type="region of interest" description="Disordered" evidence="11">
    <location>
        <begin position="653"/>
        <end position="674"/>
    </location>
</feature>
<organism evidence="13">
    <name type="scientific">Lamprotornis superbus</name>
    <dbReference type="NCBI Taxonomy" id="245042"/>
    <lineage>
        <taxon>Eukaryota</taxon>
        <taxon>Metazoa</taxon>
        <taxon>Chordata</taxon>
        <taxon>Craniata</taxon>
        <taxon>Vertebrata</taxon>
        <taxon>Euteleostomi</taxon>
        <taxon>Archelosauria</taxon>
        <taxon>Archosauria</taxon>
        <taxon>Dinosauria</taxon>
        <taxon>Saurischia</taxon>
        <taxon>Theropoda</taxon>
        <taxon>Coelurosauria</taxon>
        <taxon>Aves</taxon>
        <taxon>Neognathae</taxon>
        <taxon>Neoaves</taxon>
        <taxon>Telluraves</taxon>
        <taxon>Australaves</taxon>
        <taxon>Passeriformes</taxon>
        <taxon>Sturnidae</taxon>
        <taxon>Lamprotornis</taxon>
    </lineage>
</organism>
<evidence type="ECO:0000256" key="1">
    <source>
        <dbReference type="ARBA" id="ARBA00004613"/>
    </source>
</evidence>
<dbReference type="GO" id="GO:0007165">
    <property type="term" value="P:signal transduction"/>
    <property type="evidence" value="ECO:0007669"/>
    <property type="project" value="TreeGrafter"/>
</dbReference>
<keyword evidence="4" id="KW-0770">Synapse</keyword>
<reference evidence="13" key="1">
    <citation type="submission" date="2020-10" db="EMBL/GenBank/DDBJ databases">
        <title>Feather gene expression reveals the developmental basis of iridescence in African starlings.</title>
        <authorList>
            <person name="Rubenstein D.R."/>
        </authorList>
    </citation>
    <scope>NUCLEOTIDE SEQUENCE</scope>
    <source>
        <strain evidence="13">SS15</strain>
        <tissue evidence="13">Liver</tissue>
    </source>
</reference>
<dbReference type="EMBL" id="JADDUC020000009">
    <property type="protein sequence ID" value="KAI1236634.1"/>
    <property type="molecule type" value="Genomic_DNA"/>
</dbReference>
<evidence type="ECO:0000256" key="2">
    <source>
        <dbReference type="ARBA" id="ARBA00022525"/>
    </source>
</evidence>
<protein>
    <recommendedName>
        <fullName evidence="12">Olfactomedin-like domain-containing protein</fullName>
    </recommendedName>
</protein>
<evidence type="ECO:0000256" key="8">
    <source>
        <dbReference type="ARBA" id="ARBA00034103"/>
    </source>
</evidence>
<feature type="coiled-coil region" evidence="10">
    <location>
        <begin position="170"/>
        <end position="232"/>
    </location>
</feature>
<feature type="disulfide bond" evidence="9">
    <location>
        <begin position="310"/>
        <end position="492"/>
    </location>
</feature>
<evidence type="ECO:0000259" key="12">
    <source>
        <dbReference type="PROSITE" id="PS51132"/>
    </source>
</evidence>
<dbReference type="PROSITE" id="PS51132">
    <property type="entry name" value="OLF"/>
    <property type="match status" value="1"/>
</dbReference>
<dbReference type="GO" id="GO:0045202">
    <property type="term" value="C:synapse"/>
    <property type="evidence" value="ECO:0007669"/>
    <property type="project" value="UniProtKB-SubCell"/>
</dbReference>
<feature type="coiled-coil region" evidence="10">
    <location>
        <begin position="261"/>
        <end position="307"/>
    </location>
</feature>